<evidence type="ECO:0000256" key="4">
    <source>
        <dbReference type="ARBA" id="ARBA00023180"/>
    </source>
</evidence>
<dbReference type="SUPFAM" id="SSF57184">
    <property type="entry name" value="Growth factor receptor domain"/>
    <property type="match status" value="1"/>
</dbReference>
<dbReference type="PROSITE" id="PS51257">
    <property type="entry name" value="PROKAR_LIPOPROTEIN"/>
    <property type="match status" value="1"/>
</dbReference>
<dbReference type="InterPro" id="IPR009030">
    <property type="entry name" value="Growth_fac_rcpt_cys_sf"/>
</dbReference>
<dbReference type="Pfam" id="PF01823">
    <property type="entry name" value="MACPF"/>
    <property type="match status" value="1"/>
</dbReference>
<evidence type="ECO:0000256" key="5">
    <source>
        <dbReference type="ARBA" id="ARBA00023306"/>
    </source>
</evidence>
<proteinExistence type="inferred from homology"/>
<comment type="similarity">
    <text evidence="1">Belongs to the BRINP family.</text>
</comment>
<feature type="chain" id="PRO_5029536383" evidence="7">
    <location>
        <begin position="37"/>
        <end position="787"/>
    </location>
</feature>
<evidence type="ECO:0000259" key="8">
    <source>
        <dbReference type="SMART" id="SM00457"/>
    </source>
</evidence>
<dbReference type="EMBL" id="VYXH01000328">
    <property type="protein sequence ID" value="NWQ85316.1"/>
    <property type="molecule type" value="Genomic_DNA"/>
</dbReference>
<dbReference type="Pfam" id="PF25415">
    <property type="entry name" value="EGF_BRNP1-3"/>
    <property type="match status" value="1"/>
</dbReference>
<dbReference type="InterPro" id="IPR033237">
    <property type="entry name" value="BRINP"/>
</dbReference>
<keyword evidence="4" id="KW-0325">Glycoprotein</keyword>
<dbReference type="PANTHER" id="PTHR15564:SF8">
    <property type="entry name" value="BMP_RETINOIC ACID-INDUCIBLE NEURAL-SPECIFIC PROTEIN 2"/>
    <property type="match status" value="1"/>
</dbReference>
<evidence type="ECO:0000256" key="7">
    <source>
        <dbReference type="SAM" id="SignalP"/>
    </source>
</evidence>
<reference evidence="9 10" key="1">
    <citation type="submission" date="2019-09" db="EMBL/GenBank/DDBJ databases">
        <title>Bird 10,000 Genomes (B10K) Project - Family phase.</title>
        <authorList>
            <person name="Zhang G."/>
        </authorList>
    </citation>
    <scope>NUCLEOTIDE SEQUENCE [LARGE SCALE GENOMIC DNA]</scope>
    <source>
        <strain evidence="9">B10K-DU-001-64</strain>
        <tissue evidence="9">Muscle</tissue>
    </source>
</reference>
<feature type="signal peptide" evidence="7">
    <location>
        <begin position="1"/>
        <end position="36"/>
    </location>
</feature>
<dbReference type="GO" id="GO:0043025">
    <property type="term" value="C:neuronal cell body"/>
    <property type="evidence" value="ECO:0007669"/>
    <property type="project" value="TreeGrafter"/>
</dbReference>
<evidence type="ECO:0000313" key="9">
    <source>
        <dbReference type="EMBL" id="NWQ85316.1"/>
    </source>
</evidence>
<feature type="non-terminal residue" evidence="9">
    <location>
        <position position="1"/>
    </location>
</feature>
<dbReference type="InterPro" id="IPR057450">
    <property type="entry name" value="BRINP_EGF"/>
</dbReference>
<keyword evidence="10" id="KW-1185">Reference proteome</keyword>
<keyword evidence="2 7" id="KW-0732">Signal</keyword>
<keyword evidence="5" id="KW-0131">Cell cycle</keyword>
<evidence type="ECO:0000256" key="2">
    <source>
        <dbReference type="ARBA" id="ARBA00022729"/>
    </source>
</evidence>
<dbReference type="Pfam" id="PF19052">
    <property type="entry name" value="BRINP_C"/>
    <property type="match status" value="1"/>
</dbReference>
<dbReference type="Proteomes" id="UP000574691">
    <property type="component" value="Unassembled WGS sequence"/>
</dbReference>
<feature type="non-terminal residue" evidence="9">
    <location>
        <position position="787"/>
    </location>
</feature>
<dbReference type="GO" id="GO:0045666">
    <property type="term" value="P:positive regulation of neuron differentiation"/>
    <property type="evidence" value="ECO:0007669"/>
    <property type="project" value="InterPro"/>
</dbReference>
<feature type="domain" description="MACPF" evidence="8">
    <location>
        <begin position="99"/>
        <end position="285"/>
    </location>
</feature>
<dbReference type="GO" id="GO:0045930">
    <property type="term" value="P:negative regulation of mitotic cell cycle"/>
    <property type="evidence" value="ECO:0007669"/>
    <property type="project" value="InterPro"/>
</dbReference>
<keyword evidence="3" id="KW-0338">Growth arrest</keyword>
<comment type="caution">
    <text evidence="9">The sequence shown here is derived from an EMBL/GenBank/DDBJ whole genome shotgun (WGS) entry which is preliminary data.</text>
</comment>
<dbReference type="PANTHER" id="PTHR15564">
    <property type="entry name" value="MACPF DOMAIN-CONTAINING PROTEIN"/>
    <property type="match status" value="1"/>
</dbReference>
<dbReference type="GO" id="GO:0071300">
    <property type="term" value="P:cellular response to retinoic acid"/>
    <property type="evidence" value="ECO:0007669"/>
    <property type="project" value="TreeGrafter"/>
</dbReference>
<sequence>MGRQDLPRADGPPPMLLWPLALLALSACCRWGVASGAGGTVPQQHAAPATPSSSSSSSSSGRAPLDWLLTDRGPFYRAQEYVDFMERYRQGFTTRYRIYREFARWKVNNLALERKDFFSLPLPLAPEFIRNIRLLGRRPSPQQITDSLIKKYGTHFLLAATLGGEESLTIFVDKRKLSRRAEPAGGAGNSSGVSLETLHQLAASYFIDRESTLRRLHHIQIATAAIKVTETRTGPLGCSNYDNLDSVSSVLVQSPENKVQLQGLQTVLPSYLRERFVAAALSYIACSSAGELVCRRSDCRCQCQPAFPRCNCPEADIQALEGSLAQLQRAWESHHGQFEESEEFQALVKRLPGDRFLNRTSISHFWAMDPDIQHRYQQLGTSLKLVSRKTHRLIRRLFNLSKRCHRQPRFKLPKERSLPYWWSRAQSLLYCSETTVPGTFLEENHSCTCPSDQPSCQGSIPCALGEGPACASCAEDNSTRCGTCNHGYVLTQGFCRPEVADSLEHYLGLETDLQDLELKYLLQKRDSRIEVHSIFISNDMRLGSWFDPSWRKRMLLTLKSNKYKPGLVHIMLALSLQICLTKNSTLEPVMAIYVNPFGGSHSESWFMPVNEGNFPDWERTNIDTSAQCQNWTLTLGNKWKTFFETVHVYLRSRIKSLDDSSNETIYYEPLEMADPSKNLGYMKINSLQVFGYSLPFEPDAIRDLILQLDYPYTQGSQDSAMLQLLEIRDRVNRLSPPGKTRLDLFTCLLRHRLKLANNEVARIQSSLRAFNAKLPNAVEQDTGKLCS</sequence>
<dbReference type="AlphaFoldDB" id="A0A7K4SHM5"/>
<dbReference type="SMART" id="SM00457">
    <property type="entry name" value="MACPF"/>
    <property type="match status" value="1"/>
</dbReference>
<dbReference type="GO" id="GO:0005737">
    <property type="term" value="C:cytoplasm"/>
    <property type="evidence" value="ECO:0007669"/>
    <property type="project" value="TreeGrafter"/>
</dbReference>
<evidence type="ECO:0000256" key="3">
    <source>
        <dbReference type="ARBA" id="ARBA00022810"/>
    </source>
</evidence>
<name>A0A7K4SHM5_9CHAR</name>
<organism evidence="9 10">
    <name type="scientific">Burhinus bistriatus</name>
    <dbReference type="NCBI Taxonomy" id="240201"/>
    <lineage>
        <taxon>Eukaryota</taxon>
        <taxon>Metazoa</taxon>
        <taxon>Chordata</taxon>
        <taxon>Craniata</taxon>
        <taxon>Vertebrata</taxon>
        <taxon>Euteleostomi</taxon>
        <taxon>Archelosauria</taxon>
        <taxon>Archosauria</taxon>
        <taxon>Dinosauria</taxon>
        <taxon>Saurischia</taxon>
        <taxon>Theropoda</taxon>
        <taxon>Coelurosauria</taxon>
        <taxon>Aves</taxon>
        <taxon>Neognathae</taxon>
        <taxon>Neoaves</taxon>
        <taxon>Charadriiformes</taxon>
        <taxon>Burhinidae</taxon>
        <taxon>Burhinus</taxon>
    </lineage>
</organism>
<protein>
    <submittedName>
        <fullName evidence="9">BRNP2 protein</fullName>
    </submittedName>
</protein>
<gene>
    <name evidence="9" type="primary">Brinp2</name>
    <name evidence="9" type="ORF">BURBIS_R00925</name>
</gene>
<feature type="region of interest" description="Disordered" evidence="6">
    <location>
        <begin position="40"/>
        <end position="61"/>
    </location>
</feature>
<dbReference type="GO" id="GO:0007399">
    <property type="term" value="P:nervous system development"/>
    <property type="evidence" value="ECO:0007669"/>
    <property type="project" value="TreeGrafter"/>
</dbReference>
<dbReference type="InterPro" id="IPR057671">
    <property type="entry name" value="BRINP_C"/>
</dbReference>
<accession>A0A7K4SHM5</accession>
<dbReference type="GO" id="GO:0030425">
    <property type="term" value="C:dendrite"/>
    <property type="evidence" value="ECO:0007669"/>
    <property type="project" value="TreeGrafter"/>
</dbReference>
<evidence type="ECO:0000256" key="1">
    <source>
        <dbReference type="ARBA" id="ARBA00010360"/>
    </source>
</evidence>
<evidence type="ECO:0000313" key="10">
    <source>
        <dbReference type="Proteomes" id="UP000574691"/>
    </source>
</evidence>
<dbReference type="InterPro" id="IPR020864">
    <property type="entry name" value="MACPF"/>
</dbReference>
<evidence type="ECO:0000256" key="6">
    <source>
        <dbReference type="SAM" id="MobiDB-lite"/>
    </source>
</evidence>